<evidence type="ECO:0000313" key="1">
    <source>
        <dbReference type="EMBL" id="XBV24818.1"/>
    </source>
</evidence>
<dbReference type="RefSeq" id="WP_350277635.1">
    <property type="nucleotide sequence ID" value="NZ_CP158165.1"/>
</dbReference>
<accession>A0AAU7TD58</accession>
<dbReference type="AlphaFoldDB" id="A0AAU7TD58"/>
<organism evidence="1">
    <name type="scientific">Kribbella sp. HUAS MG21</name>
    <dbReference type="NCBI Taxonomy" id="3160966"/>
    <lineage>
        <taxon>Bacteria</taxon>
        <taxon>Bacillati</taxon>
        <taxon>Actinomycetota</taxon>
        <taxon>Actinomycetes</taxon>
        <taxon>Propionibacteriales</taxon>
        <taxon>Kribbellaceae</taxon>
        <taxon>Kribbella</taxon>
    </lineage>
</organism>
<protein>
    <submittedName>
        <fullName evidence="1">Uncharacterized protein</fullName>
    </submittedName>
</protein>
<gene>
    <name evidence="1" type="ORF">ABN611_00060</name>
</gene>
<reference evidence="1" key="1">
    <citation type="submission" date="2024-06" db="EMBL/GenBank/DDBJ databases">
        <title>Kribbella sp. strain HUAS MG21 genome sequences.</title>
        <authorList>
            <person name="Mo P."/>
        </authorList>
    </citation>
    <scope>NUCLEOTIDE SEQUENCE</scope>
    <source>
        <strain evidence="1">HUAS MG21</strain>
    </source>
</reference>
<proteinExistence type="predicted"/>
<name>A0AAU7TD58_9ACTN</name>
<sequence>MTGRPNVWGGSSGAAFAARVQGVVNDSGRTADVDVTPVGEHVATPGAFLVEVSVHDGPQLLYEVADWLPGARIMDPDGEDLTLDQALRYLELRIMGLPPSEALKEC</sequence>
<dbReference type="EMBL" id="CP158165">
    <property type="protein sequence ID" value="XBV24818.1"/>
    <property type="molecule type" value="Genomic_DNA"/>
</dbReference>